<dbReference type="AlphaFoldDB" id="A0A0T6AU76"/>
<dbReference type="OrthoDB" id="21467at2759"/>
<keyword evidence="2 4" id="KW-0694">RNA-binding</keyword>
<evidence type="ECO:0000256" key="2">
    <source>
        <dbReference type="ARBA" id="ARBA00022884"/>
    </source>
</evidence>
<organism evidence="6 7">
    <name type="scientific">Oryctes borbonicus</name>
    <dbReference type="NCBI Taxonomy" id="1629725"/>
    <lineage>
        <taxon>Eukaryota</taxon>
        <taxon>Metazoa</taxon>
        <taxon>Ecdysozoa</taxon>
        <taxon>Arthropoda</taxon>
        <taxon>Hexapoda</taxon>
        <taxon>Insecta</taxon>
        <taxon>Pterygota</taxon>
        <taxon>Neoptera</taxon>
        <taxon>Endopterygota</taxon>
        <taxon>Coleoptera</taxon>
        <taxon>Polyphaga</taxon>
        <taxon>Scarabaeiformia</taxon>
        <taxon>Scarabaeidae</taxon>
        <taxon>Dynastinae</taxon>
        <taxon>Oryctes</taxon>
    </lineage>
</organism>
<feature type="domain" description="RRM" evidence="5">
    <location>
        <begin position="47"/>
        <end position="125"/>
    </location>
</feature>
<dbReference type="Proteomes" id="UP000051574">
    <property type="component" value="Unassembled WGS sequence"/>
</dbReference>
<evidence type="ECO:0000313" key="6">
    <source>
        <dbReference type="EMBL" id="KRT78736.1"/>
    </source>
</evidence>
<evidence type="ECO:0000259" key="5">
    <source>
        <dbReference type="PROSITE" id="PS50102"/>
    </source>
</evidence>
<dbReference type="Pfam" id="PF00076">
    <property type="entry name" value="RRM_1"/>
    <property type="match status" value="1"/>
</dbReference>
<dbReference type="Gene3D" id="3.30.70.330">
    <property type="match status" value="1"/>
</dbReference>
<dbReference type="EMBL" id="LJIG01022784">
    <property type="protein sequence ID" value="KRT78736.1"/>
    <property type="molecule type" value="Genomic_DNA"/>
</dbReference>
<comment type="caution">
    <text evidence="6">The sequence shown here is derived from an EMBL/GenBank/DDBJ whole genome shotgun (WGS) entry which is preliminary data.</text>
</comment>
<dbReference type="GO" id="GO:0003723">
    <property type="term" value="F:RNA binding"/>
    <property type="evidence" value="ECO:0007669"/>
    <property type="project" value="UniProtKB-UniRule"/>
</dbReference>
<sequence>MSESIALEKSKQSRFAKHVGKVKQKVSEGIIQVQENFKPQKARATYGLIYVGHIPHGFYEEELKAYFGQFGMVTNVRVCRSSKTGKSKGYGFVQFRHPEVAQIAAETMDNYLMFKRRLICKYIPPGKQRRGLFTKISWSTQNYPLKMTRKLHIKRRNNVSEKKVTVNMKKTLGKLKKKLEKLKELGVKHTFRPSDISEDMRHLLEANDDGKNVFNNKVNNVELKKHNELKMKCITDISIDLKSKSLKAIKTKKDQLKRAALPKLSFMQNDRLKRLAAFEAMKGNLVKKVSKLKKL</sequence>
<dbReference type="CDD" id="cd12307">
    <property type="entry name" value="RRM_NIFK_like"/>
    <property type="match status" value="1"/>
</dbReference>
<gene>
    <name evidence="6" type="ORF">AMK59_8070</name>
</gene>
<dbReference type="PROSITE" id="PS50102">
    <property type="entry name" value="RRM"/>
    <property type="match status" value="1"/>
</dbReference>
<evidence type="ECO:0000256" key="3">
    <source>
        <dbReference type="ARBA" id="ARBA00023242"/>
    </source>
</evidence>
<dbReference type="SMART" id="SM00360">
    <property type="entry name" value="RRM"/>
    <property type="match status" value="1"/>
</dbReference>
<evidence type="ECO:0000256" key="4">
    <source>
        <dbReference type="PROSITE-ProRule" id="PRU00176"/>
    </source>
</evidence>
<dbReference type="InterPro" id="IPR012677">
    <property type="entry name" value="Nucleotide-bd_a/b_plait_sf"/>
</dbReference>
<keyword evidence="3" id="KW-0539">Nucleus</keyword>
<dbReference type="InterPro" id="IPR035979">
    <property type="entry name" value="RBD_domain_sf"/>
</dbReference>
<dbReference type="SUPFAM" id="SSF54928">
    <property type="entry name" value="RNA-binding domain, RBD"/>
    <property type="match status" value="1"/>
</dbReference>
<protein>
    <submittedName>
        <fullName evidence="6">RNA binding protein</fullName>
    </submittedName>
</protein>
<keyword evidence="7" id="KW-1185">Reference proteome</keyword>
<accession>A0A0T6AU76</accession>
<dbReference type="InterPro" id="IPR000504">
    <property type="entry name" value="RRM_dom"/>
</dbReference>
<comment type="subcellular location">
    <subcellularLocation>
        <location evidence="1">Nucleus</location>
        <location evidence="1">Nucleolus</location>
    </subcellularLocation>
</comment>
<name>A0A0T6AU76_9SCAR</name>
<evidence type="ECO:0000256" key="1">
    <source>
        <dbReference type="ARBA" id="ARBA00004604"/>
    </source>
</evidence>
<dbReference type="PANTHER" id="PTHR46754">
    <property type="entry name" value="MKI67 FHA DOMAIN-INTERACTING NUCLEOLAR PHOSPHOPROTEIN"/>
    <property type="match status" value="1"/>
</dbReference>
<proteinExistence type="predicted"/>
<dbReference type="GO" id="GO:0005730">
    <property type="term" value="C:nucleolus"/>
    <property type="evidence" value="ECO:0007669"/>
    <property type="project" value="UniProtKB-SubCell"/>
</dbReference>
<evidence type="ECO:0000313" key="7">
    <source>
        <dbReference type="Proteomes" id="UP000051574"/>
    </source>
</evidence>
<reference evidence="6 7" key="1">
    <citation type="submission" date="2015-09" db="EMBL/GenBank/DDBJ databases">
        <title>Draft genome of the scarab beetle Oryctes borbonicus.</title>
        <authorList>
            <person name="Meyer J.M."/>
            <person name="Markov G.V."/>
            <person name="Baskaran P."/>
            <person name="Herrmann M."/>
            <person name="Sommer R.J."/>
            <person name="Roedelsperger C."/>
        </authorList>
    </citation>
    <scope>NUCLEOTIDE SEQUENCE [LARGE SCALE GENOMIC DNA]</scope>
    <source>
        <strain evidence="6">OB123</strain>
        <tissue evidence="6">Whole animal</tissue>
    </source>
</reference>